<dbReference type="EMBL" id="QENY01000008">
    <property type="protein sequence ID" value="PVX54803.1"/>
    <property type="molecule type" value="Genomic_DNA"/>
</dbReference>
<dbReference type="InterPro" id="IPR000917">
    <property type="entry name" value="Sulfatase_N"/>
</dbReference>
<evidence type="ECO:0000256" key="1">
    <source>
        <dbReference type="ARBA" id="ARBA00004651"/>
    </source>
</evidence>
<gene>
    <name evidence="8" type="ORF">C7379_10830</name>
</gene>
<feature type="transmembrane region" description="Helical" evidence="6">
    <location>
        <begin position="15"/>
        <end position="38"/>
    </location>
</feature>
<feature type="domain" description="Sulfatase N-terminal" evidence="7">
    <location>
        <begin position="294"/>
        <end position="582"/>
    </location>
</feature>
<accession>A0A2U0UB01</accession>
<evidence type="ECO:0000256" key="2">
    <source>
        <dbReference type="ARBA" id="ARBA00022475"/>
    </source>
</evidence>
<proteinExistence type="predicted"/>
<organism evidence="8 9">
    <name type="scientific">Hallella colorans</name>
    <dbReference type="NCBI Taxonomy" id="1703337"/>
    <lineage>
        <taxon>Bacteria</taxon>
        <taxon>Pseudomonadati</taxon>
        <taxon>Bacteroidota</taxon>
        <taxon>Bacteroidia</taxon>
        <taxon>Bacteroidales</taxon>
        <taxon>Prevotellaceae</taxon>
        <taxon>Hallella</taxon>
    </lineage>
</organism>
<keyword evidence="2" id="KW-1003">Cell membrane</keyword>
<dbReference type="GO" id="GO:0016740">
    <property type="term" value="F:transferase activity"/>
    <property type="evidence" value="ECO:0007669"/>
    <property type="project" value="UniProtKB-KW"/>
</dbReference>
<dbReference type="InterPro" id="IPR017850">
    <property type="entry name" value="Alkaline_phosphatase_core_sf"/>
</dbReference>
<sequence>MAPIPTALKRLAEHALVIIFILAVLRATFVLFFVQWQIFDGQQSVLSRMVFNALRFDLQVTAYAVALPSLLSLAVSARPMRQWEVAVARFRKWYFAVVETLVVALGCVDLGFYANFQSHINIVFFDFFNEGPIGLLQTVWEEYHCLWYGFALVVTAWLLFVVAQRIERCPMPVSRRWQQAWWIPFLLALAVCMRGSVWRFPLQIEDTFVSDNKTINDIVPNAPYMLKKALKEKRDAFKLRSASDVLAQYGFISLGQALEIYTKGAVSVECGDTMAALRRALFVRAPRKAMLLKPNVVIIYGESWSNYLFELDGPGCDMYMGLRKHFDADLLFRRFQSVQNGTIASIENLTVATPFPRFFASKYRLAQLPTSLALPFKSCGYDTEFMSGMDMAWENSAEALACQGFDRIYDKFHILRDDPRARYNSVGVYDEHLFDALLRQMGEKRAKPIMTVVMTTTNHPPFEFPEHLCLPPIAADTYKKSCFAERDHKVLGKYLTGFRYYNRALARFLDRFKASKAAGNTILVITGDHNVRSILNYEVVDRRWQYSVPLYIYLPPALRRAAYGRLTDRWGSHDDILPTLAPFALGGAEYMRMGNNLLDTTAADHSYYSYNVERLLAENACVEQLRRHVNARNALREVYFQLLLRQWDRRAAK</sequence>
<dbReference type="InterPro" id="IPR050448">
    <property type="entry name" value="OpgB/LTA_synthase_biosynth"/>
</dbReference>
<dbReference type="Proteomes" id="UP000245870">
    <property type="component" value="Unassembled WGS sequence"/>
</dbReference>
<evidence type="ECO:0000256" key="5">
    <source>
        <dbReference type="ARBA" id="ARBA00023136"/>
    </source>
</evidence>
<keyword evidence="5 6" id="KW-0472">Membrane</keyword>
<feature type="transmembrane region" description="Helical" evidence="6">
    <location>
        <begin position="93"/>
        <end position="114"/>
    </location>
</feature>
<dbReference type="AlphaFoldDB" id="A0A2U0UB01"/>
<protein>
    <submittedName>
        <fullName evidence="8">Phosphoglycerol transferase MdoB-like AlkP superfamily enzyme</fullName>
    </submittedName>
</protein>
<feature type="transmembrane region" description="Helical" evidence="6">
    <location>
        <begin position="179"/>
        <end position="198"/>
    </location>
</feature>
<evidence type="ECO:0000313" key="8">
    <source>
        <dbReference type="EMBL" id="PVX54803.1"/>
    </source>
</evidence>
<reference evidence="8 9" key="1">
    <citation type="submission" date="2018-05" db="EMBL/GenBank/DDBJ databases">
        <title>Genomic Encyclopedia of Type Strains, Phase IV (KMG-IV): sequencing the most valuable type-strain genomes for metagenomic binning, comparative biology and taxonomic classification.</title>
        <authorList>
            <person name="Goeker M."/>
        </authorList>
    </citation>
    <scope>NUCLEOTIDE SEQUENCE [LARGE SCALE GENOMIC DNA]</scope>
    <source>
        <strain evidence="8 9">DSM 100333</strain>
    </source>
</reference>
<evidence type="ECO:0000256" key="3">
    <source>
        <dbReference type="ARBA" id="ARBA00022692"/>
    </source>
</evidence>
<dbReference type="RefSeq" id="WP_116616357.1">
    <property type="nucleotide sequence ID" value="NZ_QENY01000008.1"/>
</dbReference>
<feature type="transmembrane region" description="Helical" evidence="6">
    <location>
        <begin position="146"/>
        <end position="167"/>
    </location>
</feature>
<evidence type="ECO:0000259" key="7">
    <source>
        <dbReference type="Pfam" id="PF00884"/>
    </source>
</evidence>
<dbReference type="OrthoDB" id="9777768at2"/>
<keyword evidence="3 6" id="KW-0812">Transmembrane</keyword>
<comment type="caution">
    <text evidence="8">The sequence shown here is derived from an EMBL/GenBank/DDBJ whole genome shotgun (WGS) entry which is preliminary data.</text>
</comment>
<feature type="transmembrane region" description="Helical" evidence="6">
    <location>
        <begin position="58"/>
        <end position="77"/>
    </location>
</feature>
<dbReference type="GO" id="GO:0005886">
    <property type="term" value="C:plasma membrane"/>
    <property type="evidence" value="ECO:0007669"/>
    <property type="project" value="UniProtKB-SubCell"/>
</dbReference>
<keyword evidence="4 6" id="KW-1133">Transmembrane helix</keyword>
<evidence type="ECO:0000256" key="6">
    <source>
        <dbReference type="SAM" id="Phobius"/>
    </source>
</evidence>
<dbReference type="CDD" id="cd16015">
    <property type="entry name" value="LTA_synthase"/>
    <property type="match status" value="1"/>
</dbReference>
<comment type="subcellular location">
    <subcellularLocation>
        <location evidence="1">Cell membrane</location>
        <topology evidence="1">Multi-pass membrane protein</topology>
    </subcellularLocation>
</comment>
<dbReference type="Gene3D" id="3.40.720.10">
    <property type="entry name" value="Alkaline Phosphatase, subunit A"/>
    <property type="match status" value="1"/>
</dbReference>
<keyword evidence="8" id="KW-0808">Transferase</keyword>
<name>A0A2U0UB01_9BACT</name>
<dbReference type="Pfam" id="PF00884">
    <property type="entry name" value="Sulfatase"/>
    <property type="match status" value="1"/>
</dbReference>
<dbReference type="SUPFAM" id="SSF53649">
    <property type="entry name" value="Alkaline phosphatase-like"/>
    <property type="match status" value="1"/>
</dbReference>
<keyword evidence="9" id="KW-1185">Reference proteome</keyword>
<dbReference type="PANTHER" id="PTHR47371">
    <property type="entry name" value="LIPOTEICHOIC ACID SYNTHASE"/>
    <property type="match status" value="1"/>
</dbReference>
<dbReference type="PANTHER" id="PTHR47371:SF3">
    <property type="entry name" value="PHOSPHOGLYCEROL TRANSFERASE I"/>
    <property type="match status" value="1"/>
</dbReference>
<evidence type="ECO:0000313" key="9">
    <source>
        <dbReference type="Proteomes" id="UP000245870"/>
    </source>
</evidence>
<evidence type="ECO:0000256" key="4">
    <source>
        <dbReference type="ARBA" id="ARBA00022989"/>
    </source>
</evidence>